<keyword evidence="3" id="KW-1185">Reference proteome</keyword>
<dbReference type="NCBIfam" id="TIGR02552">
    <property type="entry name" value="LcrH_SycD"/>
    <property type="match status" value="1"/>
</dbReference>
<dbReference type="Pfam" id="PF07720">
    <property type="entry name" value="TPR_3"/>
    <property type="match status" value="1"/>
</dbReference>
<dbReference type="Proteomes" id="UP001168613">
    <property type="component" value="Unassembled WGS sequence"/>
</dbReference>
<evidence type="ECO:0000313" key="2">
    <source>
        <dbReference type="EMBL" id="MDN4120068.1"/>
    </source>
</evidence>
<dbReference type="InterPro" id="IPR011990">
    <property type="entry name" value="TPR-like_helical_dom_sf"/>
</dbReference>
<dbReference type="SUPFAM" id="SSF48452">
    <property type="entry name" value="TPR-like"/>
    <property type="match status" value="1"/>
</dbReference>
<dbReference type="PRINTS" id="PR01595">
    <property type="entry name" value="SYCDCHAPRONE"/>
</dbReference>
<dbReference type="InterPro" id="IPR005415">
    <property type="entry name" value="T3SS_Ca_resp_chp_LcrH/SycD"/>
</dbReference>
<name>A0ABT8EFL3_9BURK</name>
<comment type="caution">
    <text evidence="2">The sequence shown here is derived from an EMBL/GenBank/DDBJ whole genome shotgun (WGS) entry which is preliminary data.</text>
</comment>
<dbReference type="InterPro" id="IPR011716">
    <property type="entry name" value="TPR-3"/>
</dbReference>
<dbReference type="EMBL" id="JAJHNU010000001">
    <property type="protein sequence ID" value="MDN4120068.1"/>
    <property type="molecule type" value="Genomic_DNA"/>
</dbReference>
<protein>
    <submittedName>
        <fullName evidence="2">SycD/LcrH family type III secretion system chaperone</fullName>
    </submittedName>
</protein>
<dbReference type="InterPro" id="IPR019734">
    <property type="entry name" value="TPR_rpt"/>
</dbReference>
<evidence type="ECO:0000256" key="1">
    <source>
        <dbReference type="ARBA" id="ARBA00010244"/>
    </source>
</evidence>
<sequence>MTQTASINTDQLQQQIQHLQHVLQQGGNLGQLVNISTDESDALYQLGHGLYEQGRYNEAFKAFSLLAMTDHLNERNVQALANTAQMLERYEDALQHYTTLAVLRLDDPSPLFHSSECLVALARIDDAIDTLELAIEMDPEDQHGYTAKSRAILALLRQRHAEASQHDSIQ</sequence>
<gene>
    <name evidence="2" type="ORF">LMS43_02075</name>
</gene>
<reference evidence="2" key="1">
    <citation type="submission" date="2021-11" db="EMBL/GenBank/DDBJ databases">
        <title>Draft genome sequence of Alcaligenes endophyticus type strain CCUG 75668T.</title>
        <authorList>
            <person name="Salva-Serra F."/>
            <person name="Duran R.E."/>
            <person name="Seeger M."/>
            <person name="Moore E.R.B."/>
            <person name="Jaen-Luchoro D."/>
        </authorList>
    </citation>
    <scope>NUCLEOTIDE SEQUENCE</scope>
    <source>
        <strain evidence="2">CCUG 75668</strain>
    </source>
</reference>
<accession>A0ABT8EFL3</accession>
<proteinExistence type="inferred from homology"/>
<comment type="similarity">
    <text evidence="1">Belongs to the LcrH/SycD chaperone family.</text>
</comment>
<dbReference type="Pfam" id="PF13181">
    <property type="entry name" value="TPR_8"/>
    <property type="match status" value="1"/>
</dbReference>
<dbReference type="Gene3D" id="1.25.40.10">
    <property type="entry name" value="Tetratricopeptide repeat domain"/>
    <property type="match status" value="1"/>
</dbReference>
<dbReference type="RefSeq" id="WP_266122596.1">
    <property type="nucleotide sequence ID" value="NZ_JAJHNU010000001.1"/>
</dbReference>
<evidence type="ECO:0000313" key="3">
    <source>
        <dbReference type="Proteomes" id="UP001168613"/>
    </source>
</evidence>
<organism evidence="2 3">
    <name type="scientific">Alcaligenes endophyticus</name>
    <dbReference type="NCBI Taxonomy" id="1929088"/>
    <lineage>
        <taxon>Bacteria</taxon>
        <taxon>Pseudomonadati</taxon>
        <taxon>Pseudomonadota</taxon>
        <taxon>Betaproteobacteria</taxon>
        <taxon>Burkholderiales</taxon>
        <taxon>Alcaligenaceae</taxon>
        <taxon>Alcaligenes</taxon>
    </lineage>
</organism>